<name>A0A4Y6GLS9_9ROSI</name>
<sequence>MLHKLFYMDTTTINPKQQKAPQKHLYKYQITNFLHRGRIVTSLTS</sequence>
<dbReference type="EMBL" id="MK751332">
    <property type="protein sequence ID" value="QDF43966.1"/>
    <property type="molecule type" value="mRNA"/>
</dbReference>
<accession>A0A4Y6GLS9</accession>
<organism evidence="1">
    <name type="scientific">Aquilaria malaccensis</name>
    <dbReference type="NCBI Taxonomy" id="223753"/>
    <lineage>
        <taxon>Eukaryota</taxon>
        <taxon>Viridiplantae</taxon>
        <taxon>Streptophyta</taxon>
        <taxon>Embryophyta</taxon>
        <taxon>Tracheophyta</taxon>
        <taxon>Spermatophyta</taxon>
        <taxon>Magnoliopsida</taxon>
        <taxon>eudicotyledons</taxon>
        <taxon>Gunneridae</taxon>
        <taxon>Pentapetalae</taxon>
        <taxon>rosids</taxon>
        <taxon>malvids</taxon>
        <taxon>Malvales</taxon>
        <taxon>Thymelaeaceae</taxon>
        <taxon>Aquilaria</taxon>
    </lineage>
</organism>
<proteinExistence type="evidence at transcript level"/>
<protein>
    <submittedName>
        <fullName evidence="1">Uncharacterized protein</fullName>
    </submittedName>
</protein>
<reference evidence="1" key="1">
    <citation type="submission" date="2019-04" db="EMBL/GenBank/DDBJ databases">
        <authorList>
            <person name="Islam M.R."/>
            <person name="Banu S."/>
        </authorList>
    </citation>
    <scope>NUCLEOTIDE SEQUENCE</scope>
    <source>
        <strain evidence="1">TDF-31</strain>
    </source>
</reference>
<dbReference type="AlphaFoldDB" id="A0A4Y6GLS9"/>
<evidence type="ECO:0000313" key="1">
    <source>
        <dbReference type="EMBL" id="QDF43966.1"/>
    </source>
</evidence>